<keyword evidence="2" id="KW-1185">Reference proteome</keyword>
<accession>A0A2T6BUR4</accession>
<sequence length="226" mass="26104">MTPQTITQITFYDRKLKTMETSDRSLGTAKWQGDVLDMVKQTEHPELYHLFHNKNSDYPLIQFRNDQGFAALAGIGNKASWAVGYFAEAYMKQTSESNNIFQQTAYYTPVQLTEPQTYHIERYLFPRSKRNSYQNLQAVWKDVDDLTTRLKKNIDELVHKQLGFSLPNYTLEVQNISEPKSFRTYKPFGTFFERGIQLTFSTNILLPPLTAIATGKSKGYGCIQKV</sequence>
<dbReference type="AlphaFoldDB" id="A0A2T6BUR4"/>
<evidence type="ECO:0000313" key="2">
    <source>
        <dbReference type="Proteomes" id="UP000244090"/>
    </source>
</evidence>
<gene>
    <name evidence="1" type="ORF">C8N46_108126</name>
</gene>
<reference evidence="1 2" key="1">
    <citation type="submission" date="2018-04" db="EMBL/GenBank/DDBJ databases">
        <title>Genomic Encyclopedia of Archaeal and Bacterial Type Strains, Phase II (KMG-II): from individual species to whole genera.</title>
        <authorList>
            <person name="Goeker M."/>
        </authorList>
    </citation>
    <scope>NUCLEOTIDE SEQUENCE [LARGE SCALE GENOMIC DNA]</scope>
    <source>
        <strain evidence="1 2">DSM 25731</strain>
    </source>
</reference>
<dbReference type="RefSeq" id="WP_158269182.1">
    <property type="nucleotide sequence ID" value="NZ_QBKT01000008.1"/>
</dbReference>
<organism evidence="1 2">
    <name type="scientific">Kordia periserrulae</name>
    <dbReference type="NCBI Taxonomy" id="701523"/>
    <lineage>
        <taxon>Bacteria</taxon>
        <taxon>Pseudomonadati</taxon>
        <taxon>Bacteroidota</taxon>
        <taxon>Flavobacteriia</taxon>
        <taxon>Flavobacteriales</taxon>
        <taxon>Flavobacteriaceae</taxon>
        <taxon>Kordia</taxon>
    </lineage>
</organism>
<name>A0A2T6BUR4_9FLAO</name>
<proteinExistence type="predicted"/>
<dbReference type="Proteomes" id="UP000244090">
    <property type="component" value="Unassembled WGS sequence"/>
</dbReference>
<dbReference type="EMBL" id="QBKT01000008">
    <property type="protein sequence ID" value="PTX59813.1"/>
    <property type="molecule type" value="Genomic_DNA"/>
</dbReference>
<evidence type="ECO:0000313" key="1">
    <source>
        <dbReference type="EMBL" id="PTX59813.1"/>
    </source>
</evidence>
<comment type="caution">
    <text evidence="1">The sequence shown here is derived from an EMBL/GenBank/DDBJ whole genome shotgun (WGS) entry which is preliminary data.</text>
</comment>
<protein>
    <submittedName>
        <fullName evidence="1">Uncharacterized protein</fullName>
    </submittedName>
</protein>